<dbReference type="SUPFAM" id="SSF53756">
    <property type="entry name" value="UDP-Glycosyltransferase/glycogen phosphorylase"/>
    <property type="match status" value="1"/>
</dbReference>
<protein>
    <submittedName>
        <fullName evidence="4">Glycosyltransferase family 4 protein</fullName>
        <ecNumber evidence="4">2.4.-.-</ecNumber>
    </submittedName>
</protein>
<dbReference type="GO" id="GO:0016757">
    <property type="term" value="F:glycosyltransferase activity"/>
    <property type="evidence" value="ECO:0007669"/>
    <property type="project" value="UniProtKB-KW"/>
</dbReference>
<name>A0ABU8FGY6_9BACI</name>
<accession>A0ABU8FGY6</accession>
<gene>
    <name evidence="4" type="ORF">WAZ07_11555</name>
</gene>
<dbReference type="EMBL" id="JBAWSX010000005">
    <property type="protein sequence ID" value="MEI4801954.1"/>
    <property type="molecule type" value="Genomic_DNA"/>
</dbReference>
<sequence length="441" mass="50967">MKKRFEFPYPYVIKTMDKYFGIQSFSLQKKKSAVQERYTQKKVSKKKNLSILIATFWDYPHTGGLSNYITALSEGLRKQGHHVDIISPNQFSKSRVEKMREVVVPQLKNFFKTRYGSYNNTIVKNHRNMYIYERMLLENINFKKYDIFHAQDLFTANILGRINERYGKKMLFTPHGMYTFNRLKFGIFKKGSLEEFYHTALERKAIEFADHLIILSDSFRRPLIQLEAKQKNMTTVLTGIDYPDKYRTENTSSAHKKIVITCVARLGPRKGHNILLDALSQMERKYTDNVKLLIVGDGEMRHTLEEQVNNLNLSMVEFLGERDDVPDILSKTDIFVLPTLNDSLPISIIEAMHSGICVISTPSGGIPELVNHSKTGILVEAGDANKLARALKYVIGNQQAREQLGKNARKFAKKYLTRETMIANIEQIYKKCLDEEGFYES</sequence>
<comment type="similarity">
    <text evidence="1">Belongs to the glycosyltransferase group 1 family. Glycosyltransferase 4 subfamily.</text>
</comment>
<dbReference type="InterPro" id="IPR050194">
    <property type="entry name" value="Glycosyltransferase_grp1"/>
</dbReference>
<keyword evidence="4" id="KW-0328">Glycosyltransferase</keyword>
<dbReference type="CDD" id="cd03801">
    <property type="entry name" value="GT4_PimA-like"/>
    <property type="match status" value="1"/>
</dbReference>
<dbReference type="InterPro" id="IPR001296">
    <property type="entry name" value="Glyco_trans_1"/>
</dbReference>
<feature type="domain" description="Glycosyl transferase family 1" evidence="2">
    <location>
        <begin position="252"/>
        <end position="410"/>
    </location>
</feature>
<reference evidence="4 5" key="1">
    <citation type="submission" date="2024-01" db="EMBL/GenBank/DDBJ databases">
        <title>Seven novel Bacillus-like species.</title>
        <authorList>
            <person name="Liu G."/>
        </authorList>
    </citation>
    <scope>NUCLEOTIDE SEQUENCE [LARGE SCALE GENOMIC DNA]</scope>
    <source>
        <strain evidence="4 5">FJAT-51639</strain>
    </source>
</reference>
<proteinExistence type="inferred from homology"/>
<keyword evidence="4" id="KW-0808">Transferase</keyword>
<feature type="domain" description="Glycosyltransferase subfamily 4-like N-terminal" evidence="3">
    <location>
        <begin position="63"/>
        <end position="241"/>
    </location>
</feature>
<comment type="caution">
    <text evidence="4">The sequence shown here is derived from an EMBL/GenBank/DDBJ whole genome shotgun (WGS) entry which is preliminary data.</text>
</comment>
<dbReference type="EC" id="2.4.-.-" evidence="4"/>
<dbReference type="PANTHER" id="PTHR45947">
    <property type="entry name" value="SULFOQUINOVOSYL TRANSFERASE SQD2"/>
    <property type="match status" value="1"/>
</dbReference>
<evidence type="ECO:0000259" key="2">
    <source>
        <dbReference type="Pfam" id="PF00534"/>
    </source>
</evidence>
<dbReference type="InterPro" id="IPR028098">
    <property type="entry name" value="Glyco_trans_4-like_N"/>
</dbReference>
<organism evidence="4 5">
    <name type="scientific">Bacillus bruguierae</name>
    <dbReference type="NCBI Taxonomy" id="3127667"/>
    <lineage>
        <taxon>Bacteria</taxon>
        <taxon>Bacillati</taxon>
        <taxon>Bacillota</taxon>
        <taxon>Bacilli</taxon>
        <taxon>Bacillales</taxon>
        <taxon>Bacillaceae</taxon>
        <taxon>Bacillus</taxon>
    </lineage>
</organism>
<dbReference type="RefSeq" id="WP_336472559.1">
    <property type="nucleotide sequence ID" value="NZ_JBAWSX010000005.1"/>
</dbReference>
<dbReference type="Pfam" id="PF00534">
    <property type="entry name" value="Glycos_transf_1"/>
    <property type="match status" value="1"/>
</dbReference>
<evidence type="ECO:0000313" key="4">
    <source>
        <dbReference type="EMBL" id="MEI4801954.1"/>
    </source>
</evidence>
<dbReference type="Proteomes" id="UP001372526">
    <property type="component" value="Unassembled WGS sequence"/>
</dbReference>
<dbReference type="Gene3D" id="3.40.50.2000">
    <property type="entry name" value="Glycogen Phosphorylase B"/>
    <property type="match status" value="2"/>
</dbReference>
<evidence type="ECO:0000259" key="3">
    <source>
        <dbReference type="Pfam" id="PF13439"/>
    </source>
</evidence>
<keyword evidence="5" id="KW-1185">Reference proteome</keyword>
<evidence type="ECO:0000256" key="1">
    <source>
        <dbReference type="ARBA" id="ARBA00009481"/>
    </source>
</evidence>
<evidence type="ECO:0000313" key="5">
    <source>
        <dbReference type="Proteomes" id="UP001372526"/>
    </source>
</evidence>
<dbReference type="Pfam" id="PF13439">
    <property type="entry name" value="Glyco_transf_4"/>
    <property type="match status" value="1"/>
</dbReference>
<dbReference type="PANTHER" id="PTHR45947:SF14">
    <property type="entry name" value="SLL1723 PROTEIN"/>
    <property type="match status" value="1"/>
</dbReference>